<name>A0ACC0C203_CATRO</name>
<evidence type="ECO:0000313" key="1">
    <source>
        <dbReference type="EMBL" id="KAI5678909.1"/>
    </source>
</evidence>
<organism evidence="1 2">
    <name type="scientific">Catharanthus roseus</name>
    <name type="common">Madagascar periwinkle</name>
    <name type="synonym">Vinca rosea</name>
    <dbReference type="NCBI Taxonomy" id="4058"/>
    <lineage>
        <taxon>Eukaryota</taxon>
        <taxon>Viridiplantae</taxon>
        <taxon>Streptophyta</taxon>
        <taxon>Embryophyta</taxon>
        <taxon>Tracheophyta</taxon>
        <taxon>Spermatophyta</taxon>
        <taxon>Magnoliopsida</taxon>
        <taxon>eudicotyledons</taxon>
        <taxon>Gunneridae</taxon>
        <taxon>Pentapetalae</taxon>
        <taxon>asterids</taxon>
        <taxon>lamiids</taxon>
        <taxon>Gentianales</taxon>
        <taxon>Apocynaceae</taxon>
        <taxon>Rauvolfioideae</taxon>
        <taxon>Vinceae</taxon>
        <taxon>Catharanthinae</taxon>
        <taxon>Catharanthus</taxon>
    </lineage>
</organism>
<proteinExistence type="predicted"/>
<accession>A0ACC0C203</accession>
<comment type="caution">
    <text evidence="1">The sequence shown here is derived from an EMBL/GenBank/DDBJ whole genome shotgun (WGS) entry which is preliminary data.</text>
</comment>
<protein>
    <submittedName>
        <fullName evidence="1">Uncharacterized protein</fullName>
    </submittedName>
</protein>
<dbReference type="EMBL" id="CM044702">
    <property type="protein sequence ID" value="KAI5678909.1"/>
    <property type="molecule type" value="Genomic_DNA"/>
</dbReference>
<sequence>MLMLLLSPGGVFLDFLWRCGVVYFLFYVLHEIKISEKEFGIFNCQHQSSSTEAWLVLSVITNACGWMILASRFFEFPHSWFTTVVFINTFRLIFRIKSTMPIILDLGISLILQWIISLGPFGLKWAFGIVSSLITMIFYNGYFGPHFAEYTRLIKDNPEARPLVHPLSPLLLAASMFDIYIVNGCLLLIGWFYPWNDRFYRFYQDHIGYVLVKESVIFLTCYKDLCSKREGMIIIPKIPKPPRTGKQKSQLRKQRDKISLGIWI</sequence>
<dbReference type="Proteomes" id="UP001060085">
    <property type="component" value="Linkage Group LG02"/>
</dbReference>
<evidence type="ECO:0000313" key="2">
    <source>
        <dbReference type="Proteomes" id="UP001060085"/>
    </source>
</evidence>
<keyword evidence="2" id="KW-1185">Reference proteome</keyword>
<reference evidence="2" key="1">
    <citation type="journal article" date="2023" name="Nat. Plants">
        <title>Single-cell RNA sequencing provides a high-resolution roadmap for understanding the multicellular compartmentation of specialized metabolism.</title>
        <authorList>
            <person name="Sun S."/>
            <person name="Shen X."/>
            <person name="Li Y."/>
            <person name="Li Y."/>
            <person name="Wang S."/>
            <person name="Li R."/>
            <person name="Zhang H."/>
            <person name="Shen G."/>
            <person name="Guo B."/>
            <person name="Wei J."/>
            <person name="Xu J."/>
            <person name="St-Pierre B."/>
            <person name="Chen S."/>
            <person name="Sun C."/>
        </authorList>
    </citation>
    <scope>NUCLEOTIDE SEQUENCE [LARGE SCALE GENOMIC DNA]</scope>
</reference>
<gene>
    <name evidence="1" type="ORF">M9H77_09859</name>
</gene>